<proteinExistence type="predicted"/>
<reference evidence="1 2" key="1">
    <citation type="submission" date="2022-10" db="EMBL/GenBank/DDBJ databases">
        <title>Luteolibacter flavescens strain MCCC 1K03193, whole genome shotgun sequencing project.</title>
        <authorList>
            <person name="Zhao G."/>
            <person name="Shen L."/>
        </authorList>
    </citation>
    <scope>NUCLEOTIDE SEQUENCE [LARGE SCALE GENOMIC DNA]</scope>
    <source>
        <strain evidence="1 2">MCCC 1K03193</strain>
    </source>
</reference>
<name>A0ABT3FTM8_9BACT</name>
<accession>A0ABT3FTM8</accession>
<dbReference type="EMBL" id="JAPDDS010000013">
    <property type="protein sequence ID" value="MCW1886931.1"/>
    <property type="molecule type" value="Genomic_DNA"/>
</dbReference>
<sequence length="80" mass="8945">MISTPHAWNDPLKCHVGDWVPASSSSVLSWDKKKGTYWYRVGGFICRKMAGAGPVNPAVPWGFELRLLPALGKWAWVRCC</sequence>
<evidence type="ECO:0000313" key="1">
    <source>
        <dbReference type="EMBL" id="MCW1886931.1"/>
    </source>
</evidence>
<dbReference type="RefSeq" id="WP_264502886.1">
    <property type="nucleotide sequence ID" value="NZ_JAPDDS010000013.1"/>
</dbReference>
<organism evidence="1 2">
    <name type="scientific">Luteolibacter flavescens</name>
    <dbReference type="NCBI Taxonomy" id="1859460"/>
    <lineage>
        <taxon>Bacteria</taxon>
        <taxon>Pseudomonadati</taxon>
        <taxon>Verrucomicrobiota</taxon>
        <taxon>Verrucomicrobiia</taxon>
        <taxon>Verrucomicrobiales</taxon>
        <taxon>Verrucomicrobiaceae</taxon>
        <taxon>Luteolibacter</taxon>
    </lineage>
</organism>
<dbReference type="Proteomes" id="UP001207930">
    <property type="component" value="Unassembled WGS sequence"/>
</dbReference>
<keyword evidence="2" id="KW-1185">Reference proteome</keyword>
<gene>
    <name evidence="1" type="ORF">OKA04_19480</name>
</gene>
<evidence type="ECO:0000313" key="2">
    <source>
        <dbReference type="Proteomes" id="UP001207930"/>
    </source>
</evidence>
<protein>
    <submittedName>
        <fullName evidence="1">Uncharacterized protein</fullName>
    </submittedName>
</protein>
<comment type="caution">
    <text evidence="1">The sequence shown here is derived from an EMBL/GenBank/DDBJ whole genome shotgun (WGS) entry which is preliminary data.</text>
</comment>